<organism evidence="1 2">
    <name type="scientific">Fimbriimonas ginsengisoli</name>
    <dbReference type="NCBI Taxonomy" id="1005039"/>
    <lineage>
        <taxon>Bacteria</taxon>
        <taxon>Bacillati</taxon>
        <taxon>Armatimonadota</taxon>
        <taxon>Fimbriimonadia</taxon>
        <taxon>Fimbriimonadales</taxon>
        <taxon>Fimbriimonadaceae</taxon>
        <taxon>Fimbriimonas</taxon>
    </lineage>
</organism>
<sequence>MLPELLREGLEIGGLLGVAAVAGYGIERGLAVRRRPLPKLGATIRLRSPHGVGRARLISTAPHGWQISPLIFREGSREPSVGDTIVVEAPCDGGVVLFRAKVKHIDEDGLRIRPPRGLRRHERRQERRLAQLRDRTVLLDGKAAQLLDMSAGGARLRGERVPQIGMRTHLEIDGTAHAAWIIGAEDGAVRVRFEEPLTRESLTSR</sequence>
<gene>
    <name evidence="1" type="ORF">HYR64_08920</name>
</gene>
<dbReference type="EMBL" id="JACOSL010000056">
    <property type="protein sequence ID" value="MBI1757212.1"/>
    <property type="molecule type" value="Genomic_DNA"/>
</dbReference>
<evidence type="ECO:0000313" key="2">
    <source>
        <dbReference type="Proteomes" id="UP000727962"/>
    </source>
</evidence>
<evidence type="ECO:0008006" key="3">
    <source>
        <dbReference type="Google" id="ProtNLM"/>
    </source>
</evidence>
<protein>
    <recommendedName>
        <fullName evidence="3">PilZ domain-containing protein</fullName>
    </recommendedName>
</protein>
<dbReference type="AlphaFoldDB" id="A0A931PV36"/>
<comment type="caution">
    <text evidence="1">The sequence shown here is derived from an EMBL/GenBank/DDBJ whole genome shotgun (WGS) entry which is preliminary data.</text>
</comment>
<name>A0A931PV36_FIMGI</name>
<dbReference type="Proteomes" id="UP000727962">
    <property type="component" value="Unassembled WGS sequence"/>
</dbReference>
<proteinExistence type="predicted"/>
<accession>A0A931PV36</accession>
<reference evidence="1" key="1">
    <citation type="submission" date="2020-07" db="EMBL/GenBank/DDBJ databases">
        <title>Huge and variable diversity of episymbiotic CPR bacteria and DPANN archaea in groundwater ecosystems.</title>
        <authorList>
            <person name="He C.Y."/>
            <person name="Keren R."/>
            <person name="Whittaker M."/>
            <person name="Farag I.F."/>
            <person name="Doudna J."/>
            <person name="Cate J.H.D."/>
            <person name="Banfield J.F."/>
        </authorList>
    </citation>
    <scope>NUCLEOTIDE SEQUENCE</scope>
    <source>
        <strain evidence="1">NC_groundwater_17_Pr7_B-0.1um_64_12</strain>
    </source>
</reference>
<evidence type="ECO:0000313" key="1">
    <source>
        <dbReference type="EMBL" id="MBI1757212.1"/>
    </source>
</evidence>